<organism evidence="1 2">
    <name type="scientific">Legionella impletisoli</name>
    <dbReference type="NCBI Taxonomy" id="343510"/>
    <lineage>
        <taxon>Bacteria</taxon>
        <taxon>Pseudomonadati</taxon>
        <taxon>Pseudomonadota</taxon>
        <taxon>Gammaproteobacteria</taxon>
        <taxon>Legionellales</taxon>
        <taxon>Legionellaceae</taxon>
        <taxon>Legionella</taxon>
    </lineage>
</organism>
<comment type="caution">
    <text evidence="1">The sequence shown here is derived from an EMBL/GenBank/DDBJ whole genome shotgun (WGS) entry which is preliminary data.</text>
</comment>
<sequence length="338" mass="38854">MTNMKKQNTLIFIPGFKGSSLMDQEGQLIWPKFMAAQFNHSTSLSNHVPEIDCVNSRRFKSAAVIQEIDIIPGIYKVSIYAKFFQAFKHYRSEETELIFFHYDWRQDLMMAIPRLKSLIERLRKEKRGAIDIVCHSMGGLITSYVLQMFNEPVLRNVFFVAVPFQGTLKALLDLMHGSSFGLNKTLLSSKAMASFASVYYLLPRYPQAVVNYSLFDIETWKQFKLGYLMTEESPEKTAFLQRQLTRVELFYQRLETSGPTIATSKIIILTNRTHPTPYQIHLEHGQEVIQGLGDGSVPNVSLELPSYLSHLPYDRYHIDEAHALSFNDEKLLKLVLSP</sequence>
<dbReference type="AlphaFoldDB" id="A0A917JZB9"/>
<dbReference type="InterPro" id="IPR003386">
    <property type="entry name" value="LACT/PDAT_acylTrfase"/>
</dbReference>
<dbReference type="Gene3D" id="3.40.50.1820">
    <property type="entry name" value="alpha/beta hydrolase"/>
    <property type="match status" value="1"/>
</dbReference>
<evidence type="ECO:0000313" key="1">
    <source>
        <dbReference type="EMBL" id="GGI93547.1"/>
    </source>
</evidence>
<dbReference type="OrthoDB" id="9814331at2"/>
<evidence type="ECO:0008006" key="3">
    <source>
        <dbReference type="Google" id="ProtNLM"/>
    </source>
</evidence>
<proteinExistence type="predicted"/>
<name>A0A917JZB9_9GAMM</name>
<dbReference type="SUPFAM" id="SSF53474">
    <property type="entry name" value="alpha/beta-Hydrolases"/>
    <property type="match status" value="1"/>
</dbReference>
<keyword evidence="2" id="KW-1185">Reference proteome</keyword>
<evidence type="ECO:0000313" key="2">
    <source>
        <dbReference type="Proteomes" id="UP000630149"/>
    </source>
</evidence>
<dbReference type="RefSeq" id="WP_131777490.1">
    <property type="nucleotide sequence ID" value="NZ_BMOB01000016.1"/>
</dbReference>
<protein>
    <recommendedName>
        <fullName evidence="3">Lecithin:cholesterol acyltransferase</fullName>
    </recommendedName>
</protein>
<dbReference type="PANTHER" id="PTHR11440">
    <property type="entry name" value="LECITHIN-CHOLESTEROL ACYLTRANSFERASE-RELATED"/>
    <property type="match status" value="1"/>
</dbReference>
<dbReference type="EMBL" id="BMOB01000016">
    <property type="protein sequence ID" value="GGI93547.1"/>
    <property type="molecule type" value="Genomic_DNA"/>
</dbReference>
<dbReference type="Pfam" id="PF02450">
    <property type="entry name" value="LCAT"/>
    <property type="match status" value="1"/>
</dbReference>
<dbReference type="GO" id="GO:0008374">
    <property type="term" value="F:O-acyltransferase activity"/>
    <property type="evidence" value="ECO:0007669"/>
    <property type="project" value="InterPro"/>
</dbReference>
<dbReference type="Proteomes" id="UP000630149">
    <property type="component" value="Unassembled WGS sequence"/>
</dbReference>
<reference evidence="1" key="2">
    <citation type="submission" date="2020-09" db="EMBL/GenBank/DDBJ databases">
        <authorList>
            <person name="Sun Q."/>
            <person name="Ohkuma M."/>
        </authorList>
    </citation>
    <scope>NUCLEOTIDE SEQUENCE</scope>
    <source>
        <strain evidence="1">JCM 13919</strain>
    </source>
</reference>
<gene>
    <name evidence="1" type="ORF">GCM10007966_22660</name>
</gene>
<dbReference type="GO" id="GO:0006629">
    <property type="term" value="P:lipid metabolic process"/>
    <property type="evidence" value="ECO:0007669"/>
    <property type="project" value="InterPro"/>
</dbReference>
<accession>A0A917JZB9</accession>
<dbReference type="InterPro" id="IPR029058">
    <property type="entry name" value="AB_hydrolase_fold"/>
</dbReference>
<reference evidence="1" key="1">
    <citation type="journal article" date="2014" name="Int. J. Syst. Evol. Microbiol.">
        <title>Complete genome sequence of Corynebacterium casei LMG S-19264T (=DSM 44701T), isolated from a smear-ripened cheese.</title>
        <authorList>
            <consortium name="US DOE Joint Genome Institute (JGI-PGF)"/>
            <person name="Walter F."/>
            <person name="Albersmeier A."/>
            <person name="Kalinowski J."/>
            <person name="Ruckert C."/>
        </authorList>
    </citation>
    <scope>NUCLEOTIDE SEQUENCE</scope>
    <source>
        <strain evidence="1">JCM 13919</strain>
    </source>
</reference>